<gene>
    <name evidence="1" type="ORF">LCGC14_2618680</name>
</gene>
<accession>A0A0F9CEQ7</accession>
<dbReference type="AlphaFoldDB" id="A0A0F9CEQ7"/>
<dbReference type="EMBL" id="LAZR01044634">
    <property type="protein sequence ID" value="KKL04181.1"/>
    <property type="molecule type" value="Genomic_DNA"/>
</dbReference>
<comment type="caution">
    <text evidence="1">The sequence shown here is derived from an EMBL/GenBank/DDBJ whole genome shotgun (WGS) entry which is preliminary data.</text>
</comment>
<reference evidence="1" key="1">
    <citation type="journal article" date="2015" name="Nature">
        <title>Complex archaea that bridge the gap between prokaryotes and eukaryotes.</title>
        <authorList>
            <person name="Spang A."/>
            <person name="Saw J.H."/>
            <person name="Jorgensen S.L."/>
            <person name="Zaremba-Niedzwiedzka K."/>
            <person name="Martijn J."/>
            <person name="Lind A.E."/>
            <person name="van Eijk R."/>
            <person name="Schleper C."/>
            <person name="Guy L."/>
            <person name="Ettema T.J."/>
        </authorList>
    </citation>
    <scope>NUCLEOTIDE SEQUENCE</scope>
</reference>
<name>A0A0F9CEQ7_9ZZZZ</name>
<organism evidence="1">
    <name type="scientific">marine sediment metagenome</name>
    <dbReference type="NCBI Taxonomy" id="412755"/>
    <lineage>
        <taxon>unclassified sequences</taxon>
        <taxon>metagenomes</taxon>
        <taxon>ecological metagenomes</taxon>
    </lineage>
</organism>
<protein>
    <submittedName>
        <fullName evidence="1">Uncharacterized protein</fullName>
    </submittedName>
</protein>
<proteinExistence type="predicted"/>
<sequence>DNWFAGYVAAGEDILYVLKSNDKT</sequence>
<evidence type="ECO:0000313" key="1">
    <source>
        <dbReference type="EMBL" id="KKL04181.1"/>
    </source>
</evidence>
<feature type="non-terminal residue" evidence="1">
    <location>
        <position position="1"/>
    </location>
</feature>